<evidence type="ECO:0000256" key="2">
    <source>
        <dbReference type="SAM" id="MobiDB-lite"/>
    </source>
</evidence>
<dbReference type="InterPro" id="IPR003718">
    <property type="entry name" value="OsmC/Ohr_fam"/>
</dbReference>
<dbReference type="EMBL" id="JAUSXK010000001">
    <property type="protein sequence ID" value="MDQ0644043.1"/>
    <property type="molecule type" value="Genomic_DNA"/>
</dbReference>
<feature type="region of interest" description="Disordered" evidence="2">
    <location>
        <begin position="1"/>
        <end position="44"/>
    </location>
</feature>
<dbReference type="EC" id="1.11.1.28" evidence="3"/>
<dbReference type="PANTHER" id="PTHR33797:SF2">
    <property type="entry name" value="ORGANIC HYDROPEROXIDE RESISTANCE PROTEIN-LIKE"/>
    <property type="match status" value="1"/>
</dbReference>
<dbReference type="GO" id="GO:0004601">
    <property type="term" value="F:peroxidase activity"/>
    <property type="evidence" value="ECO:0007669"/>
    <property type="project" value="UniProtKB-KW"/>
</dbReference>
<keyword evidence="3" id="KW-0560">Oxidoreductase</keyword>
<dbReference type="RefSeq" id="WP_307361335.1">
    <property type="nucleotide sequence ID" value="NZ_JAUSXK010000001.1"/>
</dbReference>
<sequence length="143" mass="15068">MSMRYRTEAINRDGGDGIAGVPDGLSVTVSSPLNPDRDPSGTNPEQLLALAWATCLNATAQAVVARRTRTAVRVEVELHDASTGTGYEFHVDAYLSAEGADAAETERVLAAAHARCPVSKLLGAAATAHVHAEEFAHEQTSTR</sequence>
<name>A0ABU0P9R1_9MICO</name>
<dbReference type="Pfam" id="PF02566">
    <property type="entry name" value="OsmC"/>
    <property type="match status" value="1"/>
</dbReference>
<dbReference type="SUPFAM" id="SSF82784">
    <property type="entry name" value="OsmC-like"/>
    <property type="match status" value="1"/>
</dbReference>
<comment type="caution">
    <text evidence="3">The sequence shown here is derived from an EMBL/GenBank/DDBJ whole genome shotgun (WGS) entry which is preliminary data.</text>
</comment>
<dbReference type="Proteomes" id="UP001239085">
    <property type="component" value="Unassembled WGS sequence"/>
</dbReference>
<comment type="similarity">
    <text evidence="1">Belongs to the OsmC/Ohr family.</text>
</comment>
<dbReference type="PANTHER" id="PTHR33797">
    <property type="entry name" value="ORGANIC HYDROPEROXIDE RESISTANCE PROTEIN-LIKE"/>
    <property type="match status" value="1"/>
</dbReference>
<gene>
    <name evidence="3" type="ORF">QFZ46_002203</name>
</gene>
<dbReference type="InterPro" id="IPR036102">
    <property type="entry name" value="OsmC/Ohrsf"/>
</dbReference>
<reference evidence="3 4" key="1">
    <citation type="submission" date="2023-07" db="EMBL/GenBank/DDBJ databases">
        <title>Comparative genomics of wheat-associated soil bacteria to identify genetic determinants of phenazine resistance.</title>
        <authorList>
            <person name="Mouncey N."/>
        </authorList>
    </citation>
    <scope>NUCLEOTIDE SEQUENCE [LARGE SCALE GENOMIC DNA]</scope>
    <source>
        <strain evidence="3 4">W2I7</strain>
    </source>
</reference>
<feature type="compositionally biased region" description="Basic and acidic residues" evidence="2">
    <location>
        <begin position="1"/>
        <end position="15"/>
    </location>
</feature>
<organism evidence="3 4">
    <name type="scientific">Microbacterium murale</name>
    <dbReference type="NCBI Taxonomy" id="1081040"/>
    <lineage>
        <taxon>Bacteria</taxon>
        <taxon>Bacillati</taxon>
        <taxon>Actinomycetota</taxon>
        <taxon>Actinomycetes</taxon>
        <taxon>Micrococcales</taxon>
        <taxon>Microbacteriaceae</taxon>
        <taxon>Microbacterium</taxon>
    </lineage>
</organism>
<keyword evidence="4" id="KW-1185">Reference proteome</keyword>
<evidence type="ECO:0000313" key="4">
    <source>
        <dbReference type="Proteomes" id="UP001239085"/>
    </source>
</evidence>
<evidence type="ECO:0000256" key="1">
    <source>
        <dbReference type="ARBA" id="ARBA00007378"/>
    </source>
</evidence>
<evidence type="ECO:0000313" key="3">
    <source>
        <dbReference type="EMBL" id="MDQ0644043.1"/>
    </source>
</evidence>
<dbReference type="InterPro" id="IPR019953">
    <property type="entry name" value="OHR"/>
</dbReference>
<dbReference type="Gene3D" id="3.30.300.20">
    <property type="match status" value="1"/>
</dbReference>
<dbReference type="InterPro" id="IPR015946">
    <property type="entry name" value="KH_dom-like_a/b"/>
</dbReference>
<proteinExistence type="inferred from homology"/>
<protein>
    <submittedName>
        <fullName evidence="3">Osmotically inducible protein OsmC</fullName>
        <ecNumber evidence="3">1.11.1.28</ecNumber>
    </submittedName>
</protein>
<keyword evidence="3" id="KW-0575">Peroxidase</keyword>
<accession>A0ABU0P9R1</accession>